<dbReference type="EMBL" id="UZAJ01013482">
    <property type="protein sequence ID" value="VDO67129.1"/>
    <property type="molecule type" value="Genomic_DNA"/>
</dbReference>
<dbReference type="AlphaFoldDB" id="A0A183HRZ5"/>
<keyword evidence="1" id="KW-0812">Transmembrane</keyword>
<evidence type="ECO:0000313" key="3">
    <source>
        <dbReference type="Proteomes" id="UP000267606"/>
    </source>
</evidence>
<keyword evidence="1" id="KW-0472">Membrane</keyword>
<feature type="transmembrane region" description="Helical" evidence="1">
    <location>
        <begin position="68"/>
        <end position="85"/>
    </location>
</feature>
<evidence type="ECO:0000313" key="2">
    <source>
        <dbReference type="EMBL" id="VDO67129.1"/>
    </source>
</evidence>
<reference evidence="2 3" key="2">
    <citation type="submission" date="2018-11" db="EMBL/GenBank/DDBJ databases">
        <authorList>
            <consortium name="Pathogen Informatics"/>
        </authorList>
    </citation>
    <scope>NUCLEOTIDE SEQUENCE [LARGE SCALE GENOMIC DNA]</scope>
</reference>
<keyword evidence="1" id="KW-1133">Transmembrane helix</keyword>
<gene>
    <name evidence="2" type="ORF">OFLC_LOCUS10260</name>
</gene>
<protein>
    <submittedName>
        <fullName evidence="2 4">Uncharacterized protein</fullName>
    </submittedName>
</protein>
<evidence type="ECO:0000256" key="1">
    <source>
        <dbReference type="SAM" id="Phobius"/>
    </source>
</evidence>
<proteinExistence type="predicted"/>
<evidence type="ECO:0000313" key="4">
    <source>
        <dbReference type="WBParaSite" id="OFLC_0001025601-mRNA-1"/>
    </source>
</evidence>
<sequence length="86" mass="10225">MEIVIAVVQMHDKKFARIGANAFDVLLVNEPSSSSRHEIRMELPHCHASPNDDPTEIALSFVQHYCRFHFFFLFFFFHFLYFLIFI</sequence>
<organism evidence="4">
    <name type="scientific">Onchocerca flexuosa</name>
    <dbReference type="NCBI Taxonomy" id="387005"/>
    <lineage>
        <taxon>Eukaryota</taxon>
        <taxon>Metazoa</taxon>
        <taxon>Ecdysozoa</taxon>
        <taxon>Nematoda</taxon>
        <taxon>Chromadorea</taxon>
        <taxon>Rhabditida</taxon>
        <taxon>Spirurina</taxon>
        <taxon>Spiruromorpha</taxon>
        <taxon>Filarioidea</taxon>
        <taxon>Onchocercidae</taxon>
        <taxon>Onchocerca</taxon>
    </lineage>
</organism>
<name>A0A183HRZ5_9BILA</name>
<accession>A0A183HRZ5</accession>
<keyword evidence="3" id="KW-1185">Reference proteome</keyword>
<reference evidence="4" key="1">
    <citation type="submission" date="2016-06" db="UniProtKB">
        <authorList>
            <consortium name="WormBaseParasite"/>
        </authorList>
    </citation>
    <scope>IDENTIFICATION</scope>
</reference>
<dbReference type="STRING" id="387005.A0A183HRZ5"/>
<dbReference type="Proteomes" id="UP000267606">
    <property type="component" value="Unassembled WGS sequence"/>
</dbReference>
<dbReference type="WBParaSite" id="OFLC_0001025601-mRNA-1">
    <property type="protein sequence ID" value="OFLC_0001025601-mRNA-1"/>
    <property type="gene ID" value="OFLC_0001025601"/>
</dbReference>